<feature type="compositionally biased region" description="Low complexity" evidence="1">
    <location>
        <begin position="180"/>
        <end position="189"/>
    </location>
</feature>
<evidence type="ECO:0000313" key="2">
    <source>
        <dbReference type="EMBL" id="MBO0608835.1"/>
    </source>
</evidence>
<proteinExistence type="predicted"/>
<feature type="region of interest" description="Disordered" evidence="1">
    <location>
        <begin position="173"/>
        <end position="205"/>
    </location>
</feature>
<protein>
    <recommendedName>
        <fullName evidence="4">MinD-like ATPase involved in chromosome partitioning or flagellar assembly</fullName>
    </recommendedName>
</protein>
<dbReference type="InterPro" id="IPR027417">
    <property type="entry name" value="P-loop_NTPase"/>
</dbReference>
<comment type="caution">
    <text evidence="2">The sequence shown here is derived from an EMBL/GenBank/DDBJ whole genome shotgun (WGS) entry which is preliminary data.</text>
</comment>
<keyword evidence="3" id="KW-1185">Reference proteome</keyword>
<accession>A0ABS3I759</accession>
<dbReference type="EMBL" id="JAFMPK010000028">
    <property type="protein sequence ID" value="MBO0608835.1"/>
    <property type="molecule type" value="Genomic_DNA"/>
</dbReference>
<name>A0ABS3I759_9MICO</name>
<evidence type="ECO:0000313" key="3">
    <source>
        <dbReference type="Proteomes" id="UP000664617"/>
    </source>
</evidence>
<evidence type="ECO:0008006" key="4">
    <source>
        <dbReference type="Google" id="ProtNLM"/>
    </source>
</evidence>
<dbReference type="Gene3D" id="3.40.50.300">
    <property type="entry name" value="P-loop containing nucleotide triphosphate hydrolases"/>
    <property type="match status" value="1"/>
</dbReference>
<sequence>MTGPSVVPVLCAVLGPAEADVVRSLGTSGTGTTVTRRCADLPELLASAEAGSGRAAVVSATLPGLGRDAVARMHEAGVRVIALDEAPEPSTDRLAAIGVDGVARSVEDLVSVVRDETALSPAAARGKAASSAGAGKGRIVAVWGPVGAPGRTTTAIELAVALAAGPPVTARPGGVGRSALPGRRGLFGRAGRRGPGRGDGLRTPRGGAREQVVLADADTYGPCVAPRLGMLDDSSGLAGAVRAVGTGPLDVETLARHAPVALPGVRVLGGIGRPGRWAELSGAGLDAVWECLRDLADWTVIDTGPILETDEVLSYDTRAPQRNAATLGALAAADVVVVVGSGDPIGLQRLVRGLDDLAAVPHPVTPDRLVVVNRLRAAAVGANPRSSVRSALTRFAGVDAHLVPDDPAGLDAGLLSGRALFECAPGSPARAAFGHLAEQVRQLVHVRTTPHADRSPWVGVTGSSRA</sequence>
<reference evidence="2 3" key="1">
    <citation type="submission" date="2021-03" db="EMBL/GenBank/DDBJ databases">
        <authorList>
            <person name="Xin L."/>
        </authorList>
    </citation>
    <scope>NUCLEOTIDE SEQUENCE [LARGE SCALE GENOMIC DNA]</scope>
    <source>
        <strain evidence="2 3">XHU 5031</strain>
    </source>
</reference>
<dbReference type="Proteomes" id="UP000664617">
    <property type="component" value="Unassembled WGS sequence"/>
</dbReference>
<organism evidence="2 3">
    <name type="scientific">Myceligenerans salitolerans</name>
    <dbReference type="NCBI Taxonomy" id="1230528"/>
    <lineage>
        <taxon>Bacteria</taxon>
        <taxon>Bacillati</taxon>
        <taxon>Actinomycetota</taxon>
        <taxon>Actinomycetes</taxon>
        <taxon>Micrococcales</taxon>
        <taxon>Promicromonosporaceae</taxon>
        <taxon>Myceligenerans</taxon>
    </lineage>
</organism>
<reference evidence="3" key="2">
    <citation type="submission" date="2023-07" db="EMBL/GenBank/DDBJ databases">
        <title>Myceligenerans salitolerans sp. nov., a halotolerant actinomycete isolated from a salt lake in Xinjiang, China.</title>
        <authorList>
            <person name="Guan T."/>
        </authorList>
    </citation>
    <scope>NUCLEOTIDE SEQUENCE [LARGE SCALE GENOMIC DNA]</scope>
    <source>
        <strain evidence="3">XHU 5031</strain>
    </source>
</reference>
<dbReference type="RefSeq" id="WP_207274797.1">
    <property type="nucleotide sequence ID" value="NZ_JAFMPK010000028.1"/>
</dbReference>
<evidence type="ECO:0000256" key="1">
    <source>
        <dbReference type="SAM" id="MobiDB-lite"/>
    </source>
</evidence>
<dbReference type="SUPFAM" id="SSF52540">
    <property type="entry name" value="P-loop containing nucleoside triphosphate hydrolases"/>
    <property type="match status" value="1"/>
</dbReference>
<gene>
    <name evidence="2" type="ORF">J0911_07300</name>
</gene>